<evidence type="ECO:0000256" key="1">
    <source>
        <dbReference type="SAM" id="SignalP"/>
    </source>
</evidence>
<name>A0A917PXV3_9BACI</name>
<evidence type="ECO:0000313" key="2">
    <source>
        <dbReference type="EMBL" id="GGJ97845.1"/>
    </source>
</evidence>
<dbReference type="PROSITE" id="PS51257">
    <property type="entry name" value="PROKAR_LIPOPROTEIN"/>
    <property type="match status" value="1"/>
</dbReference>
<dbReference type="EMBL" id="BMNQ01000027">
    <property type="protein sequence ID" value="GGJ97845.1"/>
    <property type="molecule type" value="Genomic_DNA"/>
</dbReference>
<dbReference type="AlphaFoldDB" id="A0A917PXV3"/>
<keyword evidence="3" id="KW-1185">Reference proteome</keyword>
<accession>A0A917PXV3</accession>
<comment type="caution">
    <text evidence="2">The sequence shown here is derived from an EMBL/GenBank/DDBJ whole genome shotgun (WGS) entry which is preliminary data.</text>
</comment>
<feature type="signal peptide" evidence="1">
    <location>
        <begin position="1"/>
        <end position="23"/>
    </location>
</feature>
<keyword evidence="1" id="KW-0732">Signal</keyword>
<evidence type="ECO:0008006" key="4">
    <source>
        <dbReference type="Google" id="ProtNLM"/>
    </source>
</evidence>
<evidence type="ECO:0000313" key="3">
    <source>
        <dbReference type="Proteomes" id="UP000658382"/>
    </source>
</evidence>
<reference evidence="2" key="1">
    <citation type="journal article" date="2014" name="Int. J. Syst. Evol. Microbiol.">
        <title>Complete genome sequence of Corynebacterium casei LMG S-19264T (=DSM 44701T), isolated from a smear-ripened cheese.</title>
        <authorList>
            <consortium name="US DOE Joint Genome Institute (JGI-PGF)"/>
            <person name="Walter F."/>
            <person name="Albersmeier A."/>
            <person name="Kalinowski J."/>
            <person name="Ruckert C."/>
        </authorList>
    </citation>
    <scope>NUCLEOTIDE SEQUENCE</scope>
    <source>
        <strain evidence="2">JCM 12580</strain>
    </source>
</reference>
<reference evidence="2" key="2">
    <citation type="submission" date="2020-09" db="EMBL/GenBank/DDBJ databases">
        <authorList>
            <person name="Sun Q."/>
            <person name="Ohkuma M."/>
        </authorList>
    </citation>
    <scope>NUCLEOTIDE SEQUENCE</scope>
    <source>
        <strain evidence="2">JCM 12580</strain>
    </source>
</reference>
<proteinExistence type="predicted"/>
<dbReference type="Proteomes" id="UP000658382">
    <property type="component" value="Unassembled WGS sequence"/>
</dbReference>
<feature type="chain" id="PRO_5038919201" description="Sporulation protein" evidence="1">
    <location>
        <begin position="24"/>
        <end position="151"/>
    </location>
</feature>
<gene>
    <name evidence="2" type="ORF">GCM10007063_20250</name>
</gene>
<organism evidence="2 3">
    <name type="scientific">Lentibacillus kapialis</name>
    <dbReference type="NCBI Taxonomy" id="340214"/>
    <lineage>
        <taxon>Bacteria</taxon>
        <taxon>Bacillati</taxon>
        <taxon>Bacillota</taxon>
        <taxon>Bacilli</taxon>
        <taxon>Bacillales</taxon>
        <taxon>Bacillaceae</taxon>
        <taxon>Lentibacillus</taxon>
    </lineage>
</organism>
<protein>
    <recommendedName>
        <fullName evidence="4">Sporulation protein</fullName>
    </recommendedName>
</protein>
<dbReference type="RefSeq" id="WP_188632983.1">
    <property type="nucleotide sequence ID" value="NZ_BMNQ01000027.1"/>
</dbReference>
<sequence>MKSLSTLLSLMALIFLISCSPDNDTSQNDRGVNFSKISSSSSIDQTAANQAKENISNYNPVTAVNAVNTEKKIIIAFEIEHNKRFQLANISKKMQKDMEKQFSGHKVEVSTDKRLVFDIGNLEEKIARDEISSKKLKKEVDRLIKLMKDNT</sequence>